<dbReference type="Gene3D" id="3.40.50.720">
    <property type="entry name" value="NAD(P)-binding Rossmann-like Domain"/>
    <property type="match status" value="1"/>
</dbReference>
<evidence type="ECO:0000313" key="2">
    <source>
        <dbReference type="Proteomes" id="UP001222932"/>
    </source>
</evidence>
<accession>A0AAD3U046</accession>
<proteinExistence type="predicted"/>
<evidence type="ECO:0000313" key="1">
    <source>
        <dbReference type="EMBL" id="GMK60060.1"/>
    </source>
</evidence>
<comment type="caution">
    <text evidence="1">The sequence shown here is derived from an EMBL/GenBank/DDBJ whole genome shotgun (WGS) entry which is preliminary data.</text>
</comment>
<reference evidence="1" key="1">
    <citation type="journal article" date="2023" name="BMC Genomics">
        <title>Chromosome-level genome assemblies of Cutaneotrichosporon spp. (Trichosporonales, Basidiomycota) reveal imbalanced evolution between nucleotide sequences and chromosome synteny.</title>
        <authorList>
            <person name="Kobayashi Y."/>
            <person name="Kayamori A."/>
            <person name="Aoki K."/>
            <person name="Shiwa Y."/>
            <person name="Matsutani M."/>
            <person name="Fujita N."/>
            <person name="Sugita T."/>
            <person name="Iwasaki W."/>
            <person name="Tanaka N."/>
            <person name="Takashima M."/>
        </authorList>
    </citation>
    <scope>NUCLEOTIDE SEQUENCE</scope>
    <source>
        <strain evidence="1">HIS016</strain>
    </source>
</reference>
<reference evidence="1" key="2">
    <citation type="submission" date="2023-06" db="EMBL/GenBank/DDBJ databases">
        <authorList>
            <person name="Kobayashi Y."/>
            <person name="Kayamori A."/>
            <person name="Aoki K."/>
            <person name="Shiwa Y."/>
            <person name="Fujita N."/>
            <person name="Sugita T."/>
            <person name="Iwasaki W."/>
            <person name="Tanaka N."/>
            <person name="Takashima M."/>
        </authorList>
    </citation>
    <scope>NUCLEOTIDE SEQUENCE</scope>
    <source>
        <strain evidence="1">HIS016</strain>
    </source>
</reference>
<dbReference type="EMBL" id="BTCM01000009">
    <property type="protein sequence ID" value="GMK60060.1"/>
    <property type="molecule type" value="Genomic_DNA"/>
</dbReference>
<keyword evidence="2" id="KW-1185">Reference proteome</keyword>
<name>A0AAD3U046_9TREE</name>
<dbReference type="SUPFAM" id="SSF51735">
    <property type="entry name" value="NAD(P)-binding Rossmann-fold domains"/>
    <property type="match status" value="1"/>
</dbReference>
<dbReference type="AlphaFoldDB" id="A0AAD3U046"/>
<evidence type="ECO:0008006" key="3">
    <source>
        <dbReference type="Google" id="ProtNLM"/>
    </source>
</evidence>
<dbReference type="PANTHER" id="PTHR43245:SF11">
    <property type="entry name" value="LD23561P"/>
    <property type="match status" value="1"/>
</dbReference>
<sequence length="447" mass="50380">MPRPKRPSKPLVALILGGTATVSLPLAASLLKVGAVYVRIADRYSADPPTCYIDPIFKVLLRDPRVEYRQANLSNADKYSTLFEPPTEGTGWQRFDVVFDLTGEMSYDKPEVIHITNTYHVALGLATYANDLDTVHRPLAYVRLQMPFYEMKSGNSKGHTEGDKLKPDGVRGRWWHEALRGIAKLPNLNFGVVRCAAWYGPGRWDAEVIPRLVVGHVYSYLGEEMKFLYNSDLRINTVHSTDVGRAMYLTAWWLMQTPRDQVLKEAGTELHFPFDRDKSSKSMSTMFRGKKTTPGAEWRSIKTVVPEEESPVVPLFNIVDDGDSTQDSLARAVADVWNIKYGFMSSTIMTLVAQFAKNDFDEMVEDVNEKHVDAWASMLSASSPPISSTPISPFLDAHSFRKTPIHLDGSRAKRVLGFKPTKPRVDVHELRKISQGFQKDNIWPTLS</sequence>
<dbReference type="Proteomes" id="UP001222932">
    <property type="component" value="Unassembled WGS sequence"/>
</dbReference>
<gene>
    <name evidence="1" type="ORF">CspeluHIS016_0902770</name>
</gene>
<protein>
    <recommendedName>
        <fullName evidence="3">NAD-dependent epimerase/dehydratase domain-containing protein</fullName>
    </recommendedName>
</protein>
<organism evidence="1 2">
    <name type="scientific">Cutaneotrichosporon spelunceum</name>
    <dbReference type="NCBI Taxonomy" id="1672016"/>
    <lineage>
        <taxon>Eukaryota</taxon>
        <taxon>Fungi</taxon>
        <taxon>Dikarya</taxon>
        <taxon>Basidiomycota</taxon>
        <taxon>Agaricomycotina</taxon>
        <taxon>Tremellomycetes</taxon>
        <taxon>Trichosporonales</taxon>
        <taxon>Trichosporonaceae</taxon>
        <taxon>Cutaneotrichosporon</taxon>
    </lineage>
</organism>
<dbReference type="PANTHER" id="PTHR43245">
    <property type="entry name" value="BIFUNCTIONAL POLYMYXIN RESISTANCE PROTEIN ARNA"/>
    <property type="match status" value="1"/>
</dbReference>
<dbReference type="InterPro" id="IPR036291">
    <property type="entry name" value="NAD(P)-bd_dom_sf"/>
</dbReference>
<dbReference type="InterPro" id="IPR050177">
    <property type="entry name" value="Lipid_A_modif_metabolic_enz"/>
</dbReference>